<name>A0A7U3MXV7_MYXXA</name>
<dbReference type="EMBL" id="MT513750">
    <property type="protein sequence ID" value="QKW94296.1"/>
    <property type="molecule type" value="Genomic_DNA"/>
</dbReference>
<evidence type="ECO:0000313" key="2">
    <source>
        <dbReference type="EMBL" id="QKW94296.1"/>
    </source>
</evidence>
<sequence length="152" mass="16190">MKPSAVVRSRMRHILVPGLVLGLPFAGLMVGDTSEASQEPLPESSRCKCFHREVKIQLDANGLHFAPDHCLSKGGTVRFLNACQTEVVIQVDGPEIEPPLSLLPEMEGDMPLIVVGTYTVTAVEGCPELPDDSRTGTLEVGTDPGPGGKVCQ</sequence>
<reference evidence="2" key="1">
    <citation type="submission" date="2020-05" db="EMBL/GenBank/DDBJ databases">
        <title>Structure and Biosynthesis of Myxolipoxazoles and Myxopyrimidinols: Unique Myxobacterial Fatty Acids Featuring Isoxazole and 4-Pyrimidinol Heterocycles.</title>
        <authorList>
            <person name="Popoff A."/>
            <person name="Hug J.J."/>
            <person name="Walesch S."/>
            <person name="Garcia R."/>
            <person name="Mueller R."/>
        </authorList>
    </citation>
    <scope>NUCLEOTIDE SEQUENCE</scope>
    <source>
        <strain evidence="2">Mx x48</strain>
    </source>
</reference>
<feature type="region of interest" description="Disordered" evidence="1">
    <location>
        <begin position="127"/>
        <end position="152"/>
    </location>
</feature>
<proteinExistence type="predicted"/>
<organism evidence="2">
    <name type="scientific">Myxococcus xanthus</name>
    <dbReference type="NCBI Taxonomy" id="34"/>
    <lineage>
        <taxon>Bacteria</taxon>
        <taxon>Pseudomonadati</taxon>
        <taxon>Myxococcota</taxon>
        <taxon>Myxococcia</taxon>
        <taxon>Myxococcales</taxon>
        <taxon>Cystobacterineae</taxon>
        <taxon>Myxococcaceae</taxon>
        <taxon>Myxococcus</taxon>
    </lineage>
</organism>
<dbReference type="AlphaFoldDB" id="A0A7U3MXV7"/>
<accession>A0A7U3MXV7</accession>
<protein>
    <submittedName>
        <fullName evidence="2">Uncharacterized protein</fullName>
    </submittedName>
</protein>
<evidence type="ECO:0000256" key="1">
    <source>
        <dbReference type="SAM" id="MobiDB-lite"/>
    </source>
</evidence>